<dbReference type="Pfam" id="PF16884">
    <property type="entry name" value="ADH_N_2"/>
    <property type="match status" value="1"/>
</dbReference>
<dbReference type="SMART" id="SM00829">
    <property type="entry name" value="PKS_ER"/>
    <property type="match status" value="1"/>
</dbReference>
<dbReference type="Gene3D" id="3.40.50.720">
    <property type="entry name" value="NAD(P)-binding Rossmann-like Domain"/>
    <property type="match status" value="1"/>
</dbReference>
<dbReference type="GeneID" id="54477185"/>
<dbReference type="InterPro" id="IPR020843">
    <property type="entry name" value="ER"/>
</dbReference>
<dbReference type="SUPFAM" id="SSF50129">
    <property type="entry name" value="GroES-like"/>
    <property type="match status" value="1"/>
</dbReference>
<evidence type="ECO:0000256" key="1">
    <source>
        <dbReference type="ARBA" id="ARBA00023002"/>
    </source>
</evidence>
<dbReference type="InterPro" id="IPR011032">
    <property type="entry name" value="GroES-like_sf"/>
</dbReference>
<dbReference type="PANTHER" id="PTHR43205">
    <property type="entry name" value="PROSTAGLANDIN REDUCTASE"/>
    <property type="match status" value="1"/>
</dbReference>
<dbReference type="OrthoDB" id="809632at2759"/>
<protein>
    <recommendedName>
        <fullName evidence="2">Enoyl reductase (ER) domain-containing protein</fullName>
    </recommendedName>
</protein>
<name>A0A6A6PL72_9PEZI</name>
<reference evidence="3" key="1">
    <citation type="journal article" date="2020" name="Stud. Mycol.">
        <title>101 Dothideomycetes genomes: a test case for predicting lifestyles and emergence of pathogens.</title>
        <authorList>
            <person name="Haridas S."/>
            <person name="Albert R."/>
            <person name="Binder M."/>
            <person name="Bloem J."/>
            <person name="Labutti K."/>
            <person name="Salamov A."/>
            <person name="Andreopoulos B."/>
            <person name="Baker S."/>
            <person name="Barry K."/>
            <person name="Bills G."/>
            <person name="Bluhm B."/>
            <person name="Cannon C."/>
            <person name="Castanera R."/>
            <person name="Culley D."/>
            <person name="Daum C."/>
            <person name="Ezra D."/>
            <person name="Gonzalez J."/>
            <person name="Henrissat B."/>
            <person name="Kuo A."/>
            <person name="Liang C."/>
            <person name="Lipzen A."/>
            <person name="Lutzoni F."/>
            <person name="Magnuson J."/>
            <person name="Mondo S."/>
            <person name="Nolan M."/>
            <person name="Ohm R."/>
            <person name="Pangilinan J."/>
            <person name="Park H.-J."/>
            <person name="Ramirez L."/>
            <person name="Alfaro M."/>
            <person name="Sun H."/>
            <person name="Tritt A."/>
            <person name="Yoshinaga Y."/>
            <person name="Zwiers L.-H."/>
            <person name="Turgeon B."/>
            <person name="Goodwin S."/>
            <person name="Spatafora J."/>
            <person name="Crous P."/>
            <person name="Grigoriev I."/>
        </authorList>
    </citation>
    <scope>NUCLEOTIDE SEQUENCE</scope>
    <source>
        <strain evidence="3">CBS 113389</strain>
    </source>
</reference>
<gene>
    <name evidence="3" type="ORF">BDY17DRAFT_318394</name>
</gene>
<dbReference type="SUPFAM" id="SSF51735">
    <property type="entry name" value="NAD(P)-binding Rossmann-fold domains"/>
    <property type="match status" value="1"/>
</dbReference>
<evidence type="ECO:0000313" key="4">
    <source>
        <dbReference type="Proteomes" id="UP000799767"/>
    </source>
</evidence>
<dbReference type="Proteomes" id="UP000799767">
    <property type="component" value="Unassembled WGS sequence"/>
</dbReference>
<keyword evidence="4" id="KW-1185">Reference proteome</keyword>
<dbReference type="FunFam" id="3.40.50.720:FF:000121">
    <property type="entry name" value="Prostaglandin reductase 2"/>
    <property type="match status" value="1"/>
</dbReference>
<dbReference type="AlphaFoldDB" id="A0A6A6PL72"/>
<dbReference type="GO" id="GO:0016628">
    <property type="term" value="F:oxidoreductase activity, acting on the CH-CH group of donors, NAD or NADP as acceptor"/>
    <property type="evidence" value="ECO:0007669"/>
    <property type="project" value="InterPro"/>
</dbReference>
<feature type="domain" description="Enoyl reductase (ER)" evidence="2">
    <location>
        <begin position="21"/>
        <end position="348"/>
    </location>
</feature>
<dbReference type="CDD" id="cd05288">
    <property type="entry name" value="PGDH"/>
    <property type="match status" value="1"/>
</dbReference>
<keyword evidence="1" id="KW-0560">Oxidoreductase</keyword>
<dbReference type="InterPro" id="IPR013149">
    <property type="entry name" value="ADH-like_C"/>
</dbReference>
<dbReference type="Gene3D" id="3.90.180.10">
    <property type="entry name" value="Medium-chain alcohol dehydrogenases, catalytic domain"/>
    <property type="match status" value="1"/>
</dbReference>
<dbReference type="PANTHER" id="PTHR43205:SF19">
    <property type="entry name" value="ENOYL REDUCTASE (ER) DOMAIN-CONTAINING PROTEIN"/>
    <property type="match status" value="1"/>
</dbReference>
<dbReference type="RefSeq" id="XP_033587398.1">
    <property type="nucleotide sequence ID" value="XM_033736183.1"/>
</dbReference>
<dbReference type="EMBL" id="MU001639">
    <property type="protein sequence ID" value="KAF2480828.1"/>
    <property type="molecule type" value="Genomic_DNA"/>
</dbReference>
<organism evidence="3 4">
    <name type="scientific">Neohortaea acidophila</name>
    <dbReference type="NCBI Taxonomy" id="245834"/>
    <lineage>
        <taxon>Eukaryota</taxon>
        <taxon>Fungi</taxon>
        <taxon>Dikarya</taxon>
        <taxon>Ascomycota</taxon>
        <taxon>Pezizomycotina</taxon>
        <taxon>Dothideomycetes</taxon>
        <taxon>Dothideomycetidae</taxon>
        <taxon>Mycosphaerellales</taxon>
        <taxon>Teratosphaeriaceae</taxon>
        <taxon>Neohortaea</taxon>
    </lineage>
</organism>
<dbReference type="Pfam" id="PF00107">
    <property type="entry name" value="ADH_zinc_N"/>
    <property type="match status" value="1"/>
</dbReference>
<dbReference type="InterPro" id="IPR036291">
    <property type="entry name" value="NAD(P)-bd_dom_sf"/>
</dbReference>
<sequence>MVKSRQWILAKKPKDLPELDGPNATFKLQETELPDLKDGEVLVKTTFISNDPAQRGWIAEDANPDRLYVPPVKEGEVMRARALAEVVESKSPDWKKGDAVLGGTNWSEYAVLKAKDLQAAKDLPGNRPKTHYLGALGLTGLTAYFGLTEVGELKPEHTVVVSGAAGATGMMAVQIAKNIVGCKKVIGFAGSDEKCKWVESLGADLCLNYKKDSFKKDLEKALPAPDGYANVYFDNVGGEILDVMLTRMAKFGRVIACGAISSYNSSAGTMYGVKNWFEIIIMSLRIQGFIVLSYASKYGQALETLQKALADGKLQIDEGEHVVKSSFEEVPKTWMHLFSGGNTGKLVTALQ</sequence>
<evidence type="ECO:0000313" key="3">
    <source>
        <dbReference type="EMBL" id="KAF2480828.1"/>
    </source>
</evidence>
<evidence type="ECO:0000259" key="2">
    <source>
        <dbReference type="SMART" id="SM00829"/>
    </source>
</evidence>
<dbReference type="InterPro" id="IPR041694">
    <property type="entry name" value="ADH_N_2"/>
</dbReference>
<proteinExistence type="predicted"/>
<dbReference type="InterPro" id="IPR045010">
    <property type="entry name" value="MDR_fam"/>
</dbReference>
<accession>A0A6A6PL72</accession>